<protein>
    <submittedName>
        <fullName evidence="1">Uncharacterized protein</fullName>
    </submittedName>
</protein>
<feature type="non-terminal residue" evidence="1">
    <location>
        <position position="1"/>
    </location>
</feature>
<accession>A0A2J7Q5C2</accession>
<gene>
    <name evidence="1" type="ORF">B7P43_G16802</name>
</gene>
<proteinExistence type="predicted"/>
<dbReference type="EMBL" id="NEVH01017576">
    <property type="protein sequence ID" value="PNF23781.1"/>
    <property type="molecule type" value="Genomic_DNA"/>
</dbReference>
<dbReference type="InParanoid" id="A0A2J7Q5C2"/>
<organism evidence="1 2">
    <name type="scientific">Cryptotermes secundus</name>
    <dbReference type="NCBI Taxonomy" id="105785"/>
    <lineage>
        <taxon>Eukaryota</taxon>
        <taxon>Metazoa</taxon>
        <taxon>Ecdysozoa</taxon>
        <taxon>Arthropoda</taxon>
        <taxon>Hexapoda</taxon>
        <taxon>Insecta</taxon>
        <taxon>Pterygota</taxon>
        <taxon>Neoptera</taxon>
        <taxon>Polyneoptera</taxon>
        <taxon>Dictyoptera</taxon>
        <taxon>Blattodea</taxon>
        <taxon>Blattoidea</taxon>
        <taxon>Termitoidae</taxon>
        <taxon>Kalotermitidae</taxon>
        <taxon>Cryptotermitinae</taxon>
        <taxon>Cryptotermes</taxon>
    </lineage>
</organism>
<comment type="caution">
    <text evidence="1">The sequence shown here is derived from an EMBL/GenBank/DDBJ whole genome shotgun (WGS) entry which is preliminary data.</text>
</comment>
<sequence>KTRLNSGNACYHSVQNLLSSCLLSKNKELEYTKTIILPVALHRCETWSLTLREEYRLRVFENRMLRRLFGPTRDEVTEGWRKLHNEELHNLCSSLSIILFPSIITMIKSRRMRWARRAARTGERNTYRNLVGKPEGNRSLRIYRRRLEDSIKVDLRELILVGMDWIDLAQDRD</sequence>
<keyword evidence="2" id="KW-1185">Reference proteome</keyword>
<reference evidence="1 2" key="1">
    <citation type="submission" date="2017-12" db="EMBL/GenBank/DDBJ databases">
        <title>Hemimetabolous genomes reveal molecular basis of termite eusociality.</title>
        <authorList>
            <person name="Harrison M.C."/>
            <person name="Jongepier E."/>
            <person name="Robertson H.M."/>
            <person name="Arning N."/>
            <person name="Bitard-Feildel T."/>
            <person name="Chao H."/>
            <person name="Childers C.P."/>
            <person name="Dinh H."/>
            <person name="Doddapaneni H."/>
            <person name="Dugan S."/>
            <person name="Gowin J."/>
            <person name="Greiner C."/>
            <person name="Han Y."/>
            <person name="Hu H."/>
            <person name="Hughes D.S.T."/>
            <person name="Huylmans A.-K."/>
            <person name="Kemena C."/>
            <person name="Kremer L.P.M."/>
            <person name="Lee S.L."/>
            <person name="Lopez-Ezquerra A."/>
            <person name="Mallet L."/>
            <person name="Monroy-Kuhn J.M."/>
            <person name="Moser A."/>
            <person name="Murali S.C."/>
            <person name="Muzny D.M."/>
            <person name="Otani S."/>
            <person name="Piulachs M.-D."/>
            <person name="Poelchau M."/>
            <person name="Qu J."/>
            <person name="Schaub F."/>
            <person name="Wada-Katsumata A."/>
            <person name="Worley K.C."/>
            <person name="Xie Q."/>
            <person name="Ylla G."/>
            <person name="Poulsen M."/>
            <person name="Gibbs R.A."/>
            <person name="Schal C."/>
            <person name="Richards S."/>
            <person name="Belles X."/>
            <person name="Korb J."/>
            <person name="Bornberg-Bauer E."/>
        </authorList>
    </citation>
    <scope>NUCLEOTIDE SEQUENCE [LARGE SCALE GENOMIC DNA]</scope>
    <source>
        <tissue evidence="1">Whole body</tissue>
    </source>
</reference>
<dbReference type="Proteomes" id="UP000235965">
    <property type="component" value="Unassembled WGS sequence"/>
</dbReference>
<name>A0A2J7Q5C2_9NEOP</name>
<evidence type="ECO:0000313" key="1">
    <source>
        <dbReference type="EMBL" id="PNF23781.1"/>
    </source>
</evidence>
<evidence type="ECO:0000313" key="2">
    <source>
        <dbReference type="Proteomes" id="UP000235965"/>
    </source>
</evidence>
<dbReference type="AlphaFoldDB" id="A0A2J7Q5C2"/>